<keyword evidence="4" id="KW-0256">Endoplasmic reticulum</keyword>
<keyword evidence="8 11" id="KW-0472">Membrane</keyword>
<dbReference type="GO" id="GO:0005789">
    <property type="term" value="C:endoplasmic reticulum membrane"/>
    <property type="evidence" value="ECO:0007669"/>
    <property type="project" value="UniProtKB-SubCell"/>
</dbReference>
<name>A0A2P6MUI2_9EUKA</name>
<evidence type="ECO:0000256" key="4">
    <source>
        <dbReference type="ARBA" id="ARBA00022824"/>
    </source>
</evidence>
<dbReference type="FunCoup" id="A0A2P6MUI2">
    <property type="interactions" value="267"/>
</dbReference>
<comment type="similarity">
    <text evidence="9">Belongs to the SEC20 family.</text>
</comment>
<evidence type="ECO:0000256" key="5">
    <source>
        <dbReference type="ARBA" id="ARBA00022892"/>
    </source>
</evidence>
<evidence type="ECO:0000256" key="9">
    <source>
        <dbReference type="ARBA" id="ARBA00037934"/>
    </source>
</evidence>
<dbReference type="STRING" id="1890364.A0A2P6MUI2"/>
<keyword evidence="5" id="KW-0931">ER-Golgi transport</keyword>
<evidence type="ECO:0000256" key="11">
    <source>
        <dbReference type="SAM" id="Phobius"/>
    </source>
</evidence>
<evidence type="ECO:0000256" key="6">
    <source>
        <dbReference type="ARBA" id="ARBA00022989"/>
    </source>
</evidence>
<feature type="transmembrane region" description="Helical" evidence="11">
    <location>
        <begin position="221"/>
        <end position="238"/>
    </location>
</feature>
<evidence type="ECO:0000256" key="8">
    <source>
        <dbReference type="ARBA" id="ARBA00023136"/>
    </source>
</evidence>
<evidence type="ECO:0000256" key="2">
    <source>
        <dbReference type="ARBA" id="ARBA00022448"/>
    </source>
</evidence>
<dbReference type="GO" id="GO:0031201">
    <property type="term" value="C:SNARE complex"/>
    <property type="evidence" value="ECO:0007669"/>
    <property type="project" value="TreeGrafter"/>
</dbReference>
<dbReference type="OrthoDB" id="46868at2759"/>
<accession>A0A2P6MUI2</accession>
<evidence type="ECO:0000256" key="10">
    <source>
        <dbReference type="SAM" id="Coils"/>
    </source>
</evidence>
<keyword evidence="6 11" id="KW-1133">Transmembrane helix</keyword>
<dbReference type="PANTHER" id="PTHR12825:SF0">
    <property type="entry name" value="VESICLE TRANSPORT PROTEIN SEC20"/>
    <property type="match status" value="1"/>
</dbReference>
<dbReference type="InterPro" id="IPR056173">
    <property type="entry name" value="Sec20_C"/>
</dbReference>
<comment type="subcellular location">
    <subcellularLocation>
        <location evidence="1">Endoplasmic reticulum membrane</location>
        <topology evidence="1">Single-pass type IV membrane protein</topology>
    </subcellularLocation>
</comment>
<dbReference type="PANTHER" id="PTHR12825">
    <property type="entry name" value="BNIP1-RELATED"/>
    <property type="match status" value="1"/>
</dbReference>
<feature type="coiled-coil region" evidence="10">
    <location>
        <begin position="164"/>
        <end position="191"/>
    </location>
</feature>
<proteinExistence type="inferred from homology"/>
<keyword evidence="14" id="KW-1185">Reference proteome</keyword>
<dbReference type="Pfam" id="PF03908">
    <property type="entry name" value="Sec20"/>
    <property type="match status" value="1"/>
</dbReference>
<dbReference type="GO" id="GO:0006890">
    <property type="term" value="P:retrograde vesicle-mediated transport, Golgi to endoplasmic reticulum"/>
    <property type="evidence" value="ECO:0007669"/>
    <property type="project" value="InterPro"/>
</dbReference>
<evidence type="ECO:0000313" key="13">
    <source>
        <dbReference type="EMBL" id="PRP75347.1"/>
    </source>
</evidence>
<protein>
    <submittedName>
        <fullName evidence="13">BCL2/adenovirus E1B interacting protein 1-like</fullName>
    </submittedName>
</protein>
<evidence type="ECO:0000256" key="1">
    <source>
        <dbReference type="ARBA" id="ARBA00004163"/>
    </source>
</evidence>
<dbReference type="InParanoid" id="A0A2P6MUI2"/>
<evidence type="ECO:0000256" key="7">
    <source>
        <dbReference type="ARBA" id="ARBA00023054"/>
    </source>
</evidence>
<gene>
    <name evidence="13" type="ORF">PROFUN_05658</name>
</gene>
<keyword evidence="2" id="KW-0813">Transport</keyword>
<keyword evidence="3 11" id="KW-0812">Transmembrane</keyword>
<evidence type="ECO:0000259" key="12">
    <source>
        <dbReference type="Pfam" id="PF03908"/>
    </source>
</evidence>
<dbReference type="Proteomes" id="UP000241769">
    <property type="component" value="Unassembled WGS sequence"/>
</dbReference>
<dbReference type="GO" id="GO:0005484">
    <property type="term" value="F:SNAP receptor activity"/>
    <property type="evidence" value="ECO:0007669"/>
    <property type="project" value="InterPro"/>
</dbReference>
<dbReference type="EMBL" id="MDYQ01000395">
    <property type="protein sequence ID" value="PRP75347.1"/>
    <property type="molecule type" value="Genomic_DNA"/>
</dbReference>
<comment type="caution">
    <text evidence="13">The sequence shown here is derived from an EMBL/GenBank/DDBJ whole genome shotgun (WGS) entry which is preliminary data.</text>
</comment>
<sequence>MQATVSRTPRNVKTTVVPDRSILSRIDELVQTELSIQRDIASLSRKDVTPKEIADENIRIKERIAEFHNTIKSLKRIAQEQTDDQTREKAIEKIQSHLKEEENLTSDLRKANILHKLKSEEKAAQERELLLGGDNTVAELRQLRGKQDAAKASELLSEDLSRIRSRMRSEAERSAEALKELERSSKVIENTVTEHKGMTGSIRAGRAALTKLQRREKTDRFLIMLALIFFFLVVLYILKTRLRVSFSILLYPFS</sequence>
<evidence type="ECO:0000313" key="14">
    <source>
        <dbReference type="Proteomes" id="UP000241769"/>
    </source>
</evidence>
<dbReference type="AlphaFoldDB" id="A0A2P6MUI2"/>
<organism evidence="13 14">
    <name type="scientific">Planoprotostelium fungivorum</name>
    <dbReference type="NCBI Taxonomy" id="1890364"/>
    <lineage>
        <taxon>Eukaryota</taxon>
        <taxon>Amoebozoa</taxon>
        <taxon>Evosea</taxon>
        <taxon>Variosea</taxon>
        <taxon>Cavosteliida</taxon>
        <taxon>Cavosteliaceae</taxon>
        <taxon>Planoprotostelium</taxon>
    </lineage>
</organism>
<evidence type="ECO:0000256" key="3">
    <source>
        <dbReference type="ARBA" id="ARBA00022692"/>
    </source>
</evidence>
<dbReference type="InterPro" id="IPR005606">
    <property type="entry name" value="Sec20"/>
</dbReference>
<reference evidence="13 14" key="1">
    <citation type="journal article" date="2018" name="Genome Biol. Evol.">
        <title>Multiple Roots of Fruiting Body Formation in Amoebozoa.</title>
        <authorList>
            <person name="Hillmann F."/>
            <person name="Forbes G."/>
            <person name="Novohradska S."/>
            <person name="Ferling I."/>
            <person name="Riege K."/>
            <person name="Groth M."/>
            <person name="Westermann M."/>
            <person name="Marz M."/>
            <person name="Spaller T."/>
            <person name="Winckler T."/>
            <person name="Schaap P."/>
            <person name="Glockner G."/>
        </authorList>
    </citation>
    <scope>NUCLEOTIDE SEQUENCE [LARGE SCALE GENOMIC DNA]</scope>
    <source>
        <strain evidence="13 14">Jena</strain>
    </source>
</reference>
<feature type="domain" description="Sec20 C-terminal" evidence="12">
    <location>
        <begin position="155"/>
        <end position="242"/>
    </location>
</feature>
<keyword evidence="7 10" id="KW-0175">Coiled coil</keyword>